<reference evidence="3" key="1">
    <citation type="submission" date="2018-05" db="EMBL/GenBank/DDBJ databases">
        <authorList>
            <person name="Lanie J.A."/>
            <person name="Ng W.-L."/>
            <person name="Kazmierczak K.M."/>
            <person name="Andrzejewski T.M."/>
            <person name="Davidsen T.M."/>
            <person name="Wayne K.J."/>
            <person name="Tettelin H."/>
            <person name="Glass J.I."/>
            <person name="Rusch D."/>
            <person name="Podicherti R."/>
            <person name="Tsui H.-C.T."/>
            <person name="Winkler M.E."/>
        </authorList>
    </citation>
    <scope>NUCLEOTIDE SEQUENCE</scope>
</reference>
<sequence>MFNILGHRNFAPLPLKNARVIDLFAGTGALGLEALSRGATHLTAVESDSAALACLRQNVRALDFHSKVRVIQGDATRLPPAPEPCAYAFLDPPYRGGKAEPALESLAHNN</sequence>
<dbReference type="Gene3D" id="3.40.50.150">
    <property type="entry name" value="Vaccinia Virus protein VP39"/>
    <property type="match status" value="1"/>
</dbReference>
<dbReference type="Pfam" id="PF03602">
    <property type="entry name" value="Cons_hypoth95"/>
    <property type="match status" value="1"/>
</dbReference>
<evidence type="ECO:0000313" key="3">
    <source>
        <dbReference type="EMBL" id="SVB80980.1"/>
    </source>
</evidence>
<dbReference type="AlphaFoldDB" id="A0A382H140"/>
<evidence type="ECO:0008006" key="4">
    <source>
        <dbReference type="Google" id="ProtNLM"/>
    </source>
</evidence>
<dbReference type="GO" id="GO:0008168">
    <property type="term" value="F:methyltransferase activity"/>
    <property type="evidence" value="ECO:0007669"/>
    <property type="project" value="UniProtKB-KW"/>
</dbReference>
<dbReference type="SUPFAM" id="SSF53335">
    <property type="entry name" value="S-adenosyl-L-methionine-dependent methyltransferases"/>
    <property type="match status" value="1"/>
</dbReference>
<feature type="non-terminal residue" evidence="3">
    <location>
        <position position="110"/>
    </location>
</feature>
<protein>
    <recommendedName>
        <fullName evidence="4">Methyltransferase small domain-containing protein</fullName>
    </recommendedName>
</protein>
<evidence type="ECO:0000256" key="2">
    <source>
        <dbReference type="ARBA" id="ARBA00022679"/>
    </source>
</evidence>
<gene>
    <name evidence="3" type="ORF">METZ01_LOCUS233834</name>
</gene>
<accession>A0A382H140</accession>
<dbReference type="PANTHER" id="PTHR43542:SF1">
    <property type="entry name" value="METHYLTRANSFERASE"/>
    <property type="match status" value="1"/>
</dbReference>
<dbReference type="CDD" id="cd02440">
    <property type="entry name" value="AdoMet_MTases"/>
    <property type="match status" value="1"/>
</dbReference>
<dbReference type="PANTHER" id="PTHR43542">
    <property type="entry name" value="METHYLTRANSFERASE"/>
    <property type="match status" value="1"/>
</dbReference>
<dbReference type="GO" id="GO:0031167">
    <property type="term" value="P:rRNA methylation"/>
    <property type="evidence" value="ECO:0007669"/>
    <property type="project" value="InterPro"/>
</dbReference>
<keyword evidence="2" id="KW-0808">Transferase</keyword>
<keyword evidence="1" id="KW-0489">Methyltransferase</keyword>
<dbReference type="InterPro" id="IPR004398">
    <property type="entry name" value="RNA_MeTrfase_RsmD"/>
</dbReference>
<organism evidence="3">
    <name type="scientific">marine metagenome</name>
    <dbReference type="NCBI Taxonomy" id="408172"/>
    <lineage>
        <taxon>unclassified sequences</taxon>
        <taxon>metagenomes</taxon>
        <taxon>ecological metagenomes</taxon>
    </lineage>
</organism>
<dbReference type="InterPro" id="IPR029063">
    <property type="entry name" value="SAM-dependent_MTases_sf"/>
</dbReference>
<evidence type="ECO:0000256" key="1">
    <source>
        <dbReference type="ARBA" id="ARBA00022603"/>
    </source>
</evidence>
<name>A0A382H140_9ZZZZ</name>
<dbReference type="EMBL" id="UINC01058565">
    <property type="protein sequence ID" value="SVB80980.1"/>
    <property type="molecule type" value="Genomic_DNA"/>
</dbReference>
<proteinExistence type="predicted"/>